<proteinExistence type="predicted"/>
<sequence>MCNKLQSIGLTDFYFKELCQRRKDYLVFILNGICNLNLKESDIEFSNTEERDICTLKTINYDIKVISSNLKIDIEAQIKLNSNEKNENGEYVYDVSRSFYYLAVLHSRGYDYKEKGYEKRRSIVVFLYKYDIAGDDSIQKIGMHNYSTKVDYDDMLVYAVSLEKIPENSKIELDRALKLLSSLDMTPYLDDNSSVIRRAADMLCDYDKSEKAQMERDARNKQELEQYTLLNAAKKEGHEEGKAEGIEEGIEKGIVIGEEKGIEKGKKENQLETIKILFETGLSKEDIAKHLRLDLEYVKEVLK</sequence>
<gene>
    <name evidence="1" type="ORF">EI71_00349</name>
</gene>
<dbReference type="EMBL" id="QXEV01000002">
    <property type="protein sequence ID" value="RIA78397.1"/>
    <property type="molecule type" value="Genomic_DNA"/>
</dbReference>
<dbReference type="AlphaFoldDB" id="A0A397S367"/>
<dbReference type="PANTHER" id="PTHR41317">
    <property type="entry name" value="PD-(D_E)XK NUCLEASE FAMILY TRANSPOSASE"/>
    <property type="match status" value="1"/>
</dbReference>
<dbReference type="Proteomes" id="UP000266506">
    <property type="component" value="Unassembled WGS sequence"/>
</dbReference>
<evidence type="ECO:0000313" key="1">
    <source>
        <dbReference type="EMBL" id="RIA78397.1"/>
    </source>
</evidence>
<reference evidence="1 2" key="1">
    <citation type="submission" date="2018-08" db="EMBL/GenBank/DDBJ databases">
        <title>Genomic Encyclopedia of Archaeal and Bacterial Type Strains, Phase II (KMG-II): from individual species to whole genera.</title>
        <authorList>
            <person name="Goeker M."/>
        </authorList>
    </citation>
    <scope>NUCLEOTIDE SEQUENCE [LARGE SCALE GENOMIC DNA]</scope>
    <source>
        <strain evidence="1 2">ATCC 27112</strain>
    </source>
</reference>
<comment type="caution">
    <text evidence="1">The sequence shown here is derived from an EMBL/GenBank/DDBJ whole genome shotgun (WGS) entry which is preliminary data.</text>
</comment>
<organism evidence="1 2">
    <name type="scientific">Anaeroplasma bactoclasticum</name>
    <dbReference type="NCBI Taxonomy" id="2088"/>
    <lineage>
        <taxon>Bacteria</taxon>
        <taxon>Bacillati</taxon>
        <taxon>Mycoplasmatota</taxon>
        <taxon>Mollicutes</taxon>
        <taxon>Anaeroplasmatales</taxon>
        <taxon>Anaeroplasmataceae</taxon>
        <taxon>Anaeroplasma</taxon>
    </lineage>
</organism>
<evidence type="ECO:0000313" key="2">
    <source>
        <dbReference type="Proteomes" id="UP000266506"/>
    </source>
</evidence>
<dbReference type="InParanoid" id="A0A397S367"/>
<dbReference type="RefSeq" id="WP_119015517.1">
    <property type="nucleotide sequence ID" value="NZ_QXEV01000002.1"/>
</dbReference>
<keyword evidence="2" id="KW-1185">Reference proteome</keyword>
<dbReference type="PANTHER" id="PTHR41317:SF1">
    <property type="entry name" value="PD-(D_E)XK NUCLEASE FAMILY TRANSPOSASE"/>
    <property type="match status" value="1"/>
</dbReference>
<accession>A0A397S367</accession>
<protein>
    <submittedName>
        <fullName evidence="1">Uncharacterized protein</fullName>
    </submittedName>
</protein>
<name>A0A397S367_9MOLU</name>